<organism evidence="1">
    <name type="scientific">Spodoptera frugiperda</name>
    <name type="common">Fall armyworm</name>
    <dbReference type="NCBI Taxonomy" id="7108"/>
    <lineage>
        <taxon>Eukaryota</taxon>
        <taxon>Metazoa</taxon>
        <taxon>Ecdysozoa</taxon>
        <taxon>Arthropoda</taxon>
        <taxon>Hexapoda</taxon>
        <taxon>Insecta</taxon>
        <taxon>Pterygota</taxon>
        <taxon>Neoptera</taxon>
        <taxon>Endopterygota</taxon>
        <taxon>Lepidoptera</taxon>
        <taxon>Glossata</taxon>
        <taxon>Ditrysia</taxon>
        <taxon>Noctuoidea</taxon>
        <taxon>Noctuidae</taxon>
        <taxon>Amphipyrinae</taxon>
        <taxon>Spodoptera</taxon>
    </lineage>
</organism>
<sequence>MDHGHRQRRRERERGFRRLWPRSIMNATKLVKVTDKLYLFKTNSTTFEYFIKGILIKVHLRECQKLTDLKPPRSYFCSSSPDLGSPLGSPQRMWKSHASARLGRLDRSDTTALPKTDLLHGVLRRSYCTCYAFVANTRRATFIEYRVNQVIKQYVHNRKDNKCLLTNNSHVCALVDGVKEGRVGGHLAAVAAAEAPRHAPQHHLLRA</sequence>
<gene>
    <name evidence="1" type="ORF">SFRICE_030618</name>
</gene>
<proteinExistence type="predicted"/>
<reference evidence="1" key="1">
    <citation type="submission" date="2016-07" db="EMBL/GenBank/DDBJ databases">
        <authorList>
            <person name="Bretaudeau A."/>
        </authorList>
    </citation>
    <scope>NUCLEOTIDE SEQUENCE</scope>
    <source>
        <strain evidence="1">Rice</strain>
        <tissue evidence="1">Whole body</tissue>
    </source>
</reference>
<protein>
    <submittedName>
        <fullName evidence="1">SFRICE_030618</fullName>
    </submittedName>
</protein>
<name>A0A2H1VY66_SPOFR</name>
<evidence type="ECO:0000313" key="1">
    <source>
        <dbReference type="EMBL" id="SOQ45666.1"/>
    </source>
</evidence>
<accession>A0A2H1VY66</accession>
<dbReference type="AlphaFoldDB" id="A0A2H1VY66"/>
<dbReference type="EMBL" id="ODYU01005117">
    <property type="protein sequence ID" value="SOQ45666.1"/>
    <property type="molecule type" value="Genomic_DNA"/>
</dbReference>